<sequence length="99" mass="11837">MTAFYVTTRNENMEQPVASDFEKQTRRRVHVHRWPTASWESQERHVMFDADVAVTSEVVFARSSQAAISCRFRRSSRAECYFLPPALMTRYIRAWFRTW</sequence>
<accession>A0A0C3FFG2</accession>
<organism evidence="1 2">
    <name type="scientific">Piloderma croceum (strain F 1598)</name>
    <dbReference type="NCBI Taxonomy" id="765440"/>
    <lineage>
        <taxon>Eukaryota</taxon>
        <taxon>Fungi</taxon>
        <taxon>Dikarya</taxon>
        <taxon>Basidiomycota</taxon>
        <taxon>Agaricomycotina</taxon>
        <taxon>Agaricomycetes</taxon>
        <taxon>Agaricomycetidae</taxon>
        <taxon>Atheliales</taxon>
        <taxon>Atheliaceae</taxon>
        <taxon>Piloderma</taxon>
    </lineage>
</organism>
<reference evidence="1 2" key="1">
    <citation type="submission" date="2014-04" db="EMBL/GenBank/DDBJ databases">
        <authorList>
            <consortium name="DOE Joint Genome Institute"/>
            <person name="Kuo A."/>
            <person name="Tarkka M."/>
            <person name="Buscot F."/>
            <person name="Kohler A."/>
            <person name="Nagy L.G."/>
            <person name="Floudas D."/>
            <person name="Copeland A."/>
            <person name="Barry K.W."/>
            <person name="Cichocki N."/>
            <person name="Veneault-Fourrey C."/>
            <person name="LaButti K."/>
            <person name="Lindquist E.A."/>
            <person name="Lipzen A."/>
            <person name="Lundell T."/>
            <person name="Morin E."/>
            <person name="Murat C."/>
            <person name="Sun H."/>
            <person name="Tunlid A."/>
            <person name="Henrissat B."/>
            <person name="Grigoriev I.V."/>
            <person name="Hibbett D.S."/>
            <person name="Martin F."/>
            <person name="Nordberg H.P."/>
            <person name="Cantor M.N."/>
            <person name="Hua S.X."/>
        </authorList>
    </citation>
    <scope>NUCLEOTIDE SEQUENCE [LARGE SCALE GENOMIC DNA]</scope>
    <source>
        <strain evidence="1 2">F 1598</strain>
    </source>
</reference>
<protein>
    <submittedName>
        <fullName evidence="1">Uncharacterized protein</fullName>
    </submittedName>
</protein>
<dbReference type="AlphaFoldDB" id="A0A0C3FFG2"/>
<dbReference type="Proteomes" id="UP000054166">
    <property type="component" value="Unassembled WGS sequence"/>
</dbReference>
<proteinExistence type="predicted"/>
<dbReference type="InParanoid" id="A0A0C3FFG2"/>
<dbReference type="HOGENOM" id="CLU_2321212_0_0_1"/>
<evidence type="ECO:0000313" key="1">
    <source>
        <dbReference type="EMBL" id="KIM78726.1"/>
    </source>
</evidence>
<reference evidence="2" key="2">
    <citation type="submission" date="2015-01" db="EMBL/GenBank/DDBJ databases">
        <title>Evolutionary Origins and Diversification of the Mycorrhizal Mutualists.</title>
        <authorList>
            <consortium name="DOE Joint Genome Institute"/>
            <consortium name="Mycorrhizal Genomics Consortium"/>
            <person name="Kohler A."/>
            <person name="Kuo A."/>
            <person name="Nagy L.G."/>
            <person name="Floudas D."/>
            <person name="Copeland A."/>
            <person name="Barry K.W."/>
            <person name="Cichocki N."/>
            <person name="Veneault-Fourrey C."/>
            <person name="LaButti K."/>
            <person name="Lindquist E.A."/>
            <person name="Lipzen A."/>
            <person name="Lundell T."/>
            <person name="Morin E."/>
            <person name="Murat C."/>
            <person name="Riley R."/>
            <person name="Ohm R."/>
            <person name="Sun H."/>
            <person name="Tunlid A."/>
            <person name="Henrissat B."/>
            <person name="Grigoriev I.V."/>
            <person name="Hibbett D.S."/>
            <person name="Martin F."/>
        </authorList>
    </citation>
    <scope>NUCLEOTIDE SEQUENCE [LARGE SCALE GENOMIC DNA]</scope>
    <source>
        <strain evidence="2">F 1598</strain>
    </source>
</reference>
<dbReference type="EMBL" id="KN833014">
    <property type="protein sequence ID" value="KIM78726.1"/>
    <property type="molecule type" value="Genomic_DNA"/>
</dbReference>
<keyword evidence="2" id="KW-1185">Reference proteome</keyword>
<name>A0A0C3FFG2_PILCF</name>
<evidence type="ECO:0000313" key="2">
    <source>
        <dbReference type="Proteomes" id="UP000054166"/>
    </source>
</evidence>
<gene>
    <name evidence="1" type="ORF">PILCRDRAFT_583037</name>
</gene>